<keyword evidence="3" id="KW-0479">Metal-binding</keyword>
<organism evidence="5 6">
    <name type="scientific">Meristemomyces frigidus</name>
    <dbReference type="NCBI Taxonomy" id="1508187"/>
    <lineage>
        <taxon>Eukaryota</taxon>
        <taxon>Fungi</taxon>
        <taxon>Dikarya</taxon>
        <taxon>Ascomycota</taxon>
        <taxon>Pezizomycotina</taxon>
        <taxon>Dothideomycetes</taxon>
        <taxon>Dothideomycetidae</taxon>
        <taxon>Mycosphaerellales</taxon>
        <taxon>Teratosphaeriaceae</taxon>
        <taxon>Meristemomyces</taxon>
    </lineage>
</organism>
<keyword evidence="4" id="KW-0408">Iron</keyword>
<dbReference type="EMBL" id="JAVRRL010000043">
    <property type="protein sequence ID" value="KAK5111021.1"/>
    <property type="molecule type" value="Genomic_DNA"/>
</dbReference>
<dbReference type="InterPro" id="IPR036396">
    <property type="entry name" value="Cyt_P450_sf"/>
</dbReference>
<dbReference type="GO" id="GO:0005506">
    <property type="term" value="F:iron ion binding"/>
    <property type="evidence" value="ECO:0007669"/>
    <property type="project" value="InterPro"/>
</dbReference>
<comment type="similarity">
    <text evidence="2">Belongs to the cytochrome P450 family.</text>
</comment>
<dbReference type="Proteomes" id="UP001310890">
    <property type="component" value="Unassembled WGS sequence"/>
</dbReference>
<dbReference type="GO" id="GO:0004497">
    <property type="term" value="F:monooxygenase activity"/>
    <property type="evidence" value="ECO:0007669"/>
    <property type="project" value="InterPro"/>
</dbReference>
<dbReference type="PANTHER" id="PTHR24305">
    <property type="entry name" value="CYTOCHROME P450"/>
    <property type="match status" value="1"/>
</dbReference>
<evidence type="ECO:0008006" key="7">
    <source>
        <dbReference type="Google" id="ProtNLM"/>
    </source>
</evidence>
<evidence type="ECO:0000256" key="1">
    <source>
        <dbReference type="ARBA" id="ARBA00001971"/>
    </source>
</evidence>
<reference evidence="5" key="1">
    <citation type="submission" date="2023-08" db="EMBL/GenBank/DDBJ databases">
        <title>Black Yeasts Isolated from many extreme environments.</title>
        <authorList>
            <person name="Coleine C."/>
            <person name="Stajich J.E."/>
            <person name="Selbmann L."/>
        </authorList>
    </citation>
    <scope>NUCLEOTIDE SEQUENCE</scope>
    <source>
        <strain evidence="5">CCFEE 5401</strain>
    </source>
</reference>
<accession>A0AAN7TPR9</accession>
<protein>
    <recommendedName>
        <fullName evidence="7">Cytochrome P450</fullName>
    </recommendedName>
</protein>
<gene>
    <name evidence="5" type="ORF">LTR62_005396</name>
</gene>
<dbReference type="AlphaFoldDB" id="A0AAN7TPR9"/>
<dbReference type="SUPFAM" id="SSF48264">
    <property type="entry name" value="Cytochrome P450"/>
    <property type="match status" value="1"/>
</dbReference>
<evidence type="ECO:0000313" key="6">
    <source>
        <dbReference type="Proteomes" id="UP001310890"/>
    </source>
</evidence>
<comment type="cofactor">
    <cofactor evidence="1">
        <name>heme</name>
        <dbReference type="ChEBI" id="CHEBI:30413"/>
    </cofactor>
</comment>
<dbReference type="GO" id="GO:0016705">
    <property type="term" value="F:oxidoreductase activity, acting on paired donors, with incorporation or reduction of molecular oxygen"/>
    <property type="evidence" value="ECO:0007669"/>
    <property type="project" value="InterPro"/>
</dbReference>
<evidence type="ECO:0000313" key="5">
    <source>
        <dbReference type="EMBL" id="KAK5111021.1"/>
    </source>
</evidence>
<name>A0AAN7TPR9_9PEZI</name>
<comment type="caution">
    <text evidence="5">The sequence shown here is derived from an EMBL/GenBank/DDBJ whole genome shotgun (WGS) entry which is preliminary data.</text>
</comment>
<evidence type="ECO:0000256" key="3">
    <source>
        <dbReference type="ARBA" id="ARBA00022723"/>
    </source>
</evidence>
<sequence>MKQIEIPPDHDSPVTIPVTVNPETFEAMLTLTQSTKIAARSPIPRMHHAFVLRFYPRMHWNAGSTRGDVDGEAGALDRVVEREVAMAKKEDRESVYDTRAIRDELLGFPFAGHETASTTLTWGLKYMTQSQAAQQELRACLQAHFKHNHISPTNPTVNEIVAAEIPDLDAIIEEIHRYSGTASAHSRRATEDVVVLGHLIPKGTHVFMAAKLASLEMKILVALFVWNFEFLPAPEVLSSFRAQDGMTHAPQQCLVRVKDVY</sequence>
<dbReference type="PANTHER" id="PTHR24305:SF232">
    <property type="entry name" value="P450, PUTATIVE (EUROFUNG)-RELATED"/>
    <property type="match status" value="1"/>
</dbReference>
<evidence type="ECO:0000256" key="2">
    <source>
        <dbReference type="ARBA" id="ARBA00010617"/>
    </source>
</evidence>
<dbReference type="InterPro" id="IPR001128">
    <property type="entry name" value="Cyt_P450"/>
</dbReference>
<evidence type="ECO:0000256" key="4">
    <source>
        <dbReference type="ARBA" id="ARBA00023004"/>
    </source>
</evidence>
<dbReference type="Pfam" id="PF00067">
    <property type="entry name" value="p450"/>
    <property type="match status" value="1"/>
</dbReference>
<dbReference type="GO" id="GO:0020037">
    <property type="term" value="F:heme binding"/>
    <property type="evidence" value="ECO:0007669"/>
    <property type="project" value="InterPro"/>
</dbReference>
<dbReference type="InterPro" id="IPR050121">
    <property type="entry name" value="Cytochrome_P450_monoxygenase"/>
</dbReference>
<dbReference type="Gene3D" id="1.10.630.10">
    <property type="entry name" value="Cytochrome P450"/>
    <property type="match status" value="2"/>
</dbReference>
<proteinExistence type="inferred from homology"/>